<dbReference type="Proteomes" id="UP000000589">
    <property type="component" value="Chromosome 8"/>
</dbReference>
<dbReference type="AGR" id="MGI:1920897"/>
<protein>
    <submittedName>
        <fullName evidence="2">Calpain 9</fullName>
    </submittedName>
</protein>
<dbReference type="Antibodypedia" id="20792">
    <property type="antibodies" value="254 antibodies from 31 providers"/>
</dbReference>
<sequence>MPYLHRSLRPQPQPVPGDARTIHSSGNCGKTRIHSWRGHQDRHLPRGAGRLLAPGGHCLPNPQS</sequence>
<feature type="region of interest" description="Disordered" evidence="1">
    <location>
        <begin position="1"/>
        <end position="64"/>
    </location>
</feature>
<accession>D3Z7U6</accession>
<dbReference type="Ensembl" id="ENSMUST00000133086.2">
    <property type="protein sequence ID" value="ENSMUSP00000119938.2"/>
    <property type="gene ID" value="ENSMUSG00000031981.8"/>
</dbReference>
<organism evidence="2 4">
    <name type="scientific">Mus musculus</name>
    <name type="common">Mouse</name>
    <dbReference type="NCBI Taxonomy" id="10090"/>
    <lineage>
        <taxon>Eukaryota</taxon>
        <taxon>Metazoa</taxon>
        <taxon>Chordata</taxon>
        <taxon>Craniata</taxon>
        <taxon>Vertebrata</taxon>
        <taxon>Euteleostomi</taxon>
        <taxon>Mammalia</taxon>
        <taxon>Eutheria</taxon>
        <taxon>Euarchontoglires</taxon>
        <taxon>Glires</taxon>
        <taxon>Rodentia</taxon>
        <taxon>Myomorpha</taxon>
        <taxon>Muroidea</taxon>
        <taxon>Muridae</taxon>
        <taxon>Murinae</taxon>
        <taxon>Mus</taxon>
        <taxon>Mus</taxon>
    </lineage>
</organism>
<name>D3Z7U6_MOUSE</name>
<reference evidence="2" key="4">
    <citation type="submission" date="2025-09" db="UniProtKB">
        <authorList>
            <consortium name="Ensembl"/>
        </authorList>
    </citation>
    <scope>IDENTIFICATION</scope>
    <source>
        <strain evidence="2">C57BL/6J</strain>
    </source>
</reference>
<dbReference type="AlphaFoldDB" id="D3Z7U6"/>
<dbReference type="GeneTree" id="ENSGT00940000158966"/>
<reference evidence="2 4" key="1">
    <citation type="journal article" date="2009" name="PLoS Biol.">
        <title>Lineage-specific biology revealed by a finished genome assembly of the mouse.</title>
        <authorList>
            <consortium name="Mouse Genome Sequencing Consortium"/>
            <person name="Church D.M."/>
            <person name="Goodstadt L."/>
            <person name="Hillier L.W."/>
            <person name="Zody M.C."/>
            <person name="Goldstein S."/>
            <person name="She X."/>
            <person name="Bult C.J."/>
            <person name="Agarwala R."/>
            <person name="Cherry J.L."/>
            <person name="DiCuccio M."/>
            <person name="Hlavina W."/>
            <person name="Kapustin Y."/>
            <person name="Meric P."/>
            <person name="Maglott D."/>
            <person name="Birtle Z."/>
            <person name="Marques A.C."/>
            <person name="Graves T."/>
            <person name="Zhou S."/>
            <person name="Teague B."/>
            <person name="Potamousis K."/>
            <person name="Churas C."/>
            <person name="Place M."/>
            <person name="Herschleb J."/>
            <person name="Runnheim R."/>
            <person name="Forrest D."/>
            <person name="Amos-Landgraf J."/>
            <person name="Schwartz D.C."/>
            <person name="Cheng Z."/>
            <person name="Lindblad-Toh K."/>
            <person name="Eichler E.E."/>
            <person name="Ponting C.P."/>
        </authorList>
    </citation>
    <scope>NUCLEOTIDE SEQUENCE [LARGE SCALE GENOMIC DNA]</scope>
    <source>
        <strain evidence="2 4">C57BL/6J</strain>
    </source>
</reference>
<evidence type="ECO:0000256" key="1">
    <source>
        <dbReference type="SAM" id="MobiDB-lite"/>
    </source>
</evidence>
<dbReference type="MGI" id="MGI:1920897">
    <property type="gene designation" value="Capn9"/>
</dbReference>
<evidence type="ECO:0000313" key="4">
    <source>
        <dbReference type="Proteomes" id="UP000000589"/>
    </source>
</evidence>
<reference evidence="2 4" key="2">
    <citation type="journal article" date="2011" name="PLoS Biol.">
        <title>Modernizing reference genome assemblies.</title>
        <authorList>
            <person name="Church D.M."/>
            <person name="Schneider V.A."/>
            <person name="Graves T."/>
            <person name="Auger K."/>
            <person name="Cunningham F."/>
            <person name="Bouk N."/>
            <person name="Chen H.C."/>
            <person name="Agarwala R."/>
            <person name="McLaren W.M."/>
            <person name="Ritchie G.R."/>
            <person name="Albracht D."/>
            <person name="Kremitzki M."/>
            <person name="Rock S."/>
            <person name="Kotkiewicz H."/>
            <person name="Kremitzki C."/>
            <person name="Wollam A."/>
            <person name="Trani L."/>
            <person name="Fulton L."/>
            <person name="Fulton R."/>
            <person name="Matthews L."/>
            <person name="Whitehead S."/>
            <person name="Chow W."/>
            <person name="Torrance J."/>
            <person name="Dunn M."/>
            <person name="Harden G."/>
            <person name="Threadgold G."/>
            <person name="Wood J."/>
            <person name="Collins J."/>
            <person name="Heath P."/>
            <person name="Griffiths G."/>
            <person name="Pelan S."/>
            <person name="Grafham D."/>
            <person name="Eichler E.E."/>
            <person name="Weinstock G."/>
            <person name="Mardis E.R."/>
            <person name="Wilson R.K."/>
            <person name="Howe K."/>
            <person name="Flicek P."/>
            <person name="Hubbard T."/>
        </authorList>
    </citation>
    <scope>NUCLEOTIDE SEQUENCE [LARGE SCALE GENOMIC DNA]</scope>
    <source>
        <strain evidence="2 4">C57BL/6J</strain>
    </source>
</reference>
<keyword evidence="4" id="KW-1185">Reference proteome</keyword>
<dbReference type="ExpressionAtlas" id="D3Z7U6">
    <property type="expression patterns" value="baseline and differential"/>
</dbReference>
<feature type="non-terminal residue" evidence="2">
    <location>
        <position position="64"/>
    </location>
</feature>
<reference evidence="2" key="3">
    <citation type="submission" date="2025-08" db="UniProtKB">
        <authorList>
            <consortium name="Ensembl"/>
        </authorList>
    </citation>
    <scope>IDENTIFICATION</scope>
    <source>
        <strain evidence="2">C57BL/6J</strain>
    </source>
</reference>
<evidence type="ECO:0000313" key="3">
    <source>
        <dbReference type="MGI" id="MGI:1920897"/>
    </source>
</evidence>
<dbReference type="Bgee" id="ENSMUSG00000031981">
    <property type="expression patterns" value="Expressed in pyloric antrum and 41 other cell types or tissues"/>
</dbReference>
<dbReference type="HOGENOM" id="CLU_2873596_0_0_1"/>
<gene>
    <name evidence="2 3" type="primary">Capn9</name>
</gene>
<proteinExistence type="predicted"/>
<dbReference type="VEuPathDB" id="HostDB:ENSMUSG00000031981"/>
<evidence type="ECO:0000313" key="2">
    <source>
        <dbReference type="Ensembl" id="ENSMUSP00000119938.2"/>
    </source>
</evidence>